<accession>A0A183KS72</accession>
<protein>
    <submittedName>
        <fullName evidence="1">Transposase</fullName>
    </submittedName>
</protein>
<evidence type="ECO:0000313" key="1">
    <source>
        <dbReference type="WBParaSite" id="SCUD_0001791201-mRNA-1"/>
    </source>
</evidence>
<organism evidence="1">
    <name type="scientific">Schistosoma curassoni</name>
    <dbReference type="NCBI Taxonomy" id="6186"/>
    <lineage>
        <taxon>Eukaryota</taxon>
        <taxon>Metazoa</taxon>
        <taxon>Spiralia</taxon>
        <taxon>Lophotrochozoa</taxon>
        <taxon>Platyhelminthes</taxon>
        <taxon>Trematoda</taxon>
        <taxon>Digenea</taxon>
        <taxon>Strigeidida</taxon>
        <taxon>Schistosomatoidea</taxon>
        <taxon>Schistosomatidae</taxon>
        <taxon>Schistosoma</taxon>
    </lineage>
</organism>
<reference evidence="1" key="1">
    <citation type="submission" date="2016-06" db="UniProtKB">
        <authorList>
            <consortium name="WormBaseParasite"/>
        </authorList>
    </citation>
    <scope>IDENTIFICATION</scope>
</reference>
<sequence length="115" mass="13098">MKDRLGGTVIRNKQYKKSAHYKKCKNMQVRVKSITSIYLSILRNLYTQFFRIKGNRAVCSVNSWFDPDAKFLSCEDGGKISGFSISVRGFSRLVLLTLNKLFCPVCFITMDGVIS</sequence>
<dbReference type="AlphaFoldDB" id="A0A183KS72"/>
<dbReference type="WBParaSite" id="SCUD_0001791201-mRNA-1">
    <property type="protein sequence ID" value="SCUD_0001791201-mRNA-1"/>
    <property type="gene ID" value="SCUD_0001791201"/>
</dbReference>
<name>A0A183KS72_9TREM</name>
<proteinExistence type="predicted"/>